<accession>A0A0X8VBQ7</accession>
<organism evidence="3 5">
    <name type="scientific">Anaerotignum propionicum DSM 1682</name>
    <dbReference type="NCBI Taxonomy" id="991789"/>
    <lineage>
        <taxon>Bacteria</taxon>
        <taxon>Bacillati</taxon>
        <taxon>Bacillota</taxon>
        <taxon>Clostridia</taxon>
        <taxon>Lachnospirales</taxon>
        <taxon>Anaerotignaceae</taxon>
        <taxon>Anaerotignum</taxon>
    </lineage>
</organism>
<reference evidence="4" key="2">
    <citation type="submission" date="2016-01" db="EMBL/GenBank/DDBJ databases">
        <authorList>
            <person name="Poehlein A."/>
            <person name="Schlien K."/>
            <person name="Gottschalk G."/>
            <person name="Buckel W."/>
            <person name="Daniel R."/>
        </authorList>
    </citation>
    <scope>NUCLEOTIDE SEQUENCE [LARGE SCALE GENOMIC DNA]</scope>
    <source>
        <strain evidence="4">X2</strain>
    </source>
</reference>
<evidence type="ECO:0000259" key="1">
    <source>
        <dbReference type="Pfam" id="PF01248"/>
    </source>
</evidence>
<sequence length="104" mass="11191">MSKFYSLLGLCKKAGKVVGGEVAVENAIRQKTTELLILAGDASGNTKKKFNNSAAYYKISLIEMGDKVSLGSAIGDEFRAILGVTDKGFAKKLMELAEEEKGRE</sequence>
<dbReference type="Proteomes" id="UP000184204">
    <property type="component" value="Unassembled WGS sequence"/>
</dbReference>
<reference evidence="5" key="4">
    <citation type="submission" date="2016-11" db="EMBL/GenBank/DDBJ databases">
        <authorList>
            <person name="Jaros S."/>
            <person name="Januszkiewicz K."/>
            <person name="Wedrychowicz H."/>
        </authorList>
    </citation>
    <scope>NUCLEOTIDE SEQUENCE [LARGE SCALE GENOMIC DNA]</scope>
    <source>
        <strain evidence="5">DSM 1682</strain>
    </source>
</reference>
<dbReference type="NCBIfam" id="NF004078">
    <property type="entry name" value="PRK05583.1"/>
    <property type="match status" value="1"/>
</dbReference>
<dbReference type="AlphaFoldDB" id="A0A0X8VBQ7"/>
<reference evidence="2 4" key="1">
    <citation type="journal article" date="2016" name="Genome Announc.">
        <title>Complete Genome Sequence of the Amino Acid-Fermenting Clostridium propionicum X2 (DSM 1682).</title>
        <authorList>
            <person name="Poehlein A."/>
            <person name="Schlien K."/>
            <person name="Chowdhury N.P."/>
            <person name="Gottschalk G."/>
            <person name="Buckel W."/>
            <person name="Daniel R."/>
        </authorList>
    </citation>
    <scope>NUCLEOTIDE SEQUENCE [LARGE SCALE GENOMIC DNA]</scope>
    <source>
        <strain evidence="2 4">X2</strain>
    </source>
</reference>
<proteinExistence type="predicted"/>
<keyword evidence="3" id="KW-0687">Ribonucleoprotein</keyword>
<dbReference type="Proteomes" id="UP000068026">
    <property type="component" value="Chromosome"/>
</dbReference>
<gene>
    <name evidence="2" type="primary">rplGA</name>
    <name evidence="2" type="ORF">CPRO_25260</name>
    <name evidence="3" type="ORF">SAMN02745151_00895</name>
</gene>
<keyword evidence="4" id="KW-1185">Reference proteome</keyword>
<dbReference type="EMBL" id="FQUA01000003">
    <property type="protein sequence ID" value="SHE50849.1"/>
    <property type="molecule type" value="Genomic_DNA"/>
</dbReference>
<feature type="domain" description="Ribosomal protein eL8/eL30/eS12/Gadd45" evidence="1">
    <location>
        <begin position="3"/>
        <end position="93"/>
    </location>
</feature>
<dbReference type="InterPro" id="IPR004038">
    <property type="entry name" value="Ribosomal_eL8/eL30/eS12/Gad45"/>
</dbReference>
<keyword evidence="3" id="KW-0689">Ribosomal protein</keyword>
<evidence type="ECO:0000313" key="5">
    <source>
        <dbReference type="Proteomes" id="UP000184204"/>
    </source>
</evidence>
<evidence type="ECO:0000313" key="3">
    <source>
        <dbReference type="EMBL" id="SHE50849.1"/>
    </source>
</evidence>
<evidence type="ECO:0000313" key="2">
    <source>
        <dbReference type="EMBL" id="AMJ42074.1"/>
    </source>
</evidence>
<dbReference type="RefSeq" id="WP_066052311.1">
    <property type="nucleotide sequence ID" value="NZ_CP014223.1"/>
</dbReference>
<reference evidence="3" key="3">
    <citation type="submission" date="2016-11" db="EMBL/GenBank/DDBJ databases">
        <authorList>
            <person name="Varghese N."/>
            <person name="Submissions S."/>
        </authorList>
    </citation>
    <scope>NUCLEOTIDE SEQUENCE</scope>
    <source>
        <strain evidence="3">DSM 1682</strain>
    </source>
</reference>
<dbReference type="SUPFAM" id="SSF55315">
    <property type="entry name" value="L30e-like"/>
    <property type="match status" value="1"/>
</dbReference>
<dbReference type="Gene3D" id="3.30.1330.30">
    <property type="match status" value="1"/>
</dbReference>
<dbReference type="KEGG" id="cpro:CPRO_25260"/>
<dbReference type="InterPro" id="IPR029064">
    <property type="entry name" value="Ribosomal_eL30-like_sf"/>
</dbReference>
<evidence type="ECO:0000313" key="4">
    <source>
        <dbReference type="Proteomes" id="UP000068026"/>
    </source>
</evidence>
<dbReference type="Pfam" id="PF01248">
    <property type="entry name" value="Ribosomal_L7Ae"/>
    <property type="match status" value="1"/>
</dbReference>
<protein>
    <submittedName>
        <fullName evidence="3">Ribosomal protein L7Ae</fullName>
    </submittedName>
    <submittedName>
        <fullName evidence="2">Ribosomal protein YlxQ</fullName>
    </submittedName>
</protein>
<dbReference type="EMBL" id="CP014223">
    <property type="protein sequence ID" value="AMJ42074.1"/>
    <property type="molecule type" value="Genomic_DNA"/>
</dbReference>
<name>A0A0X8VBQ7_ANAPI</name>
<dbReference type="OrthoDB" id="9794863at2"/>
<dbReference type="GO" id="GO:0005840">
    <property type="term" value="C:ribosome"/>
    <property type="evidence" value="ECO:0007669"/>
    <property type="project" value="UniProtKB-KW"/>
</dbReference>